<dbReference type="Proteomes" id="UP000027178">
    <property type="component" value="Unassembled WGS sequence"/>
</dbReference>
<name>A0A066YWB8_9ACTN</name>
<dbReference type="PATRIC" id="fig|1348663.4.peg.5718"/>
<reference evidence="1 2" key="1">
    <citation type="submission" date="2014-05" db="EMBL/GenBank/DDBJ databases">
        <title>Draft Genome Sequence of Kitasatospora cheerisanensis KCTC 2395.</title>
        <authorList>
            <person name="Nam D.H."/>
        </authorList>
    </citation>
    <scope>NUCLEOTIDE SEQUENCE [LARGE SCALE GENOMIC DNA]</scope>
    <source>
        <strain evidence="1 2">KCTC 2395</strain>
    </source>
</reference>
<dbReference type="eggNOG" id="ENOG502Z8MJ">
    <property type="taxonomic scope" value="Bacteria"/>
</dbReference>
<evidence type="ECO:0000313" key="1">
    <source>
        <dbReference type="EMBL" id="KDN82401.1"/>
    </source>
</evidence>
<gene>
    <name evidence="1" type="ORF">KCH_59080</name>
</gene>
<sequence>MSGGWRAARRRLLTPSHNETKLSTRGFHLKDEAARTNLETVGGTFLDGYAIAVEARDQNEAHRRLERIPVRYRGFAYEGAAMGLAMLDGLPLPGSGRVAEFLAGHGAPHDYMVHVGVGWAMARLPRFRWAAIAPADPLLRWLALDGYGFHQAYFRTARYVHEHHRETAFPWPGDETRGYAGHAIDQGIGRALWFIGGTDPAVVADLVDGYQADRHPDLWAGVGLAACYAAGATDAELRLLLDRAGPHRPQLAQGAAFAATARIEAGLLTEHAEAATAVLCGLTPQQAAAVCTQARPRPAVDGAETAYEVWRRAISERIVSGASGART</sequence>
<dbReference type="EMBL" id="JNBY01000112">
    <property type="protein sequence ID" value="KDN82401.1"/>
    <property type="molecule type" value="Genomic_DNA"/>
</dbReference>
<comment type="caution">
    <text evidence="1">The sequence shown here is derived from an EMBL/GenBank/DDBJ whole genome shotgun (WGS) entry which is preliminary data.</text>
</comment>
<evidence type="ECO:0008006" key="3">
    <source>
        <dbReference type="Google" id="ProtNLM"/>
    </source>
</evidence>
<dbReference type="OrthoDB" id="2530105at2"/>
<dbReference type="RefSeq" id="WP_035867494.1">
    <property type="nucleotide sequence ID" value="NZ_KK853997.1"/>
</dbReference>
<dbReference type="HOGENOM" id="CLU_074815_0_0_11"/>
<protein>
    <recommendedName>
        <fullName evidence="3">Enediyne biosynthesis protein</fullName>
    </recommendedName>
</protein>
<dbReference type="AlphaFoldDB" id="A0A066YWB8"/>
<proteinExistence type="predicted"/>
<dbReference type="InterPro" id="IPR012964">
    <property type="entry name" value="DUF1702"/>
</dbReference>
<evidence type="ECO:0000313" key="2">
    <source>
        <dbReference type="Proteomes" id="UP000027178"/>
    </source>
</evidence>
<keyword evidence="2" id="KW-1185">Reference proteome</keyword>
<accession>A0A066YWB8</accession>
<organism evidence="1 2">
    <name type="scientific">Kitasatospora cheerisanensis KCTC 2395</name>
    <dbReference type="NCBI Taxonomy" id="1348663"/>
    <lineage>
        <taxon>Bacteria</taxon>
        <taxon>Bacillati</taxon>
        <taxon>Actinomycetota</taxon>
        <taxon>Actinomycetes</taxon>
        <taxon>Kitasatosporales</taxon>
        <taxon>Streptomycetaceae</taxon>
        <taxon>Kitasatospora</taxon>
    </lineage>
</organism>
<dbReference type="Pfam" id="PF08012">
    <property type="entry name" value="DUF1702"/>
    <property type="match status" value="1"/>
</dbReference>